<evidence type="ECO:0000313" key="1">
    <source>
        <dbReference type="EMBL" id="RCR70481.1"/>
    </source>
</evidence>
<evidence type="ECO:0000313" key="2">
    <source>
        <dbReference type="Proteomes" id="UP000253383"/>
    </source>
</evidence>
<comment type="caution">
    <text evidence="1">The sequence shown here is derived from an EMBL/GenBank/DDBJ whole genome shotgun (WGS) entry which is preliminary data.</text>
</comment>
<gene>
    <name evidence="1" type="ORF">DUE52_05875</name>
</gene>
<dbReference type="EMBL" id="QOWE01000004">
    <property type="protein sequence ID" value="RCR70481.1"/>
    <property type="molecule type" value="Genomic_DNA"/>
</dbReference>
<sequence>MKKNAYHYLFGQDTLYQVEEPEPIVRAQVRPEPPVAQPEIIVEQAVAERETMIEVKVEPKPVQPEIIQPVQLVQPEIPLVASIEPEPVPAPIPIIESPAPLPAAQKPKVLLLFDEELTPGELIFLENILKAIHLSLSDIDMLNLAGSGLVDFHAVLENKTLHHFISFGVPFKTIHLNIQMDRYQPIRIFGITFLLADPLSAIEADSKLKRKLWEVLKKVFLD</sequence>
<name>A0A368JW99_9BACT</name>
<dbReference type="Proteomes" id="UP000253383">
    <property type="component" value="Unassembled WGS sequence"/>
</dbReference>
<keyword evidence="2" id="KW-1185">Reference proteome</keyword>
<proteinExistence type="predicted"/>
<accession>A0A368JW99</accession>
<organism evidence="1 2">
    <name type="scientific">Larkinella punicea</name>
    <dbReference type="NCBI Taxonomy" id="2315727"/>
    <lineage>
        <taxon>Bacteria</taxon>
        <taxon>Pseudomonadati</taxon>
        <taxon>Bacteroidota</taxon>
        <taxon>Cytophagia</taxon>
        <taxon>Cytophagales</taxon>
        <taxon>Spirosomataceae</taxon>
        <taxon>Larkinella</taxon>
    </lineage>
</organism>
<dbReference type="OrthoDB" id="893215at2"/>
<dbReference type="AlphaFoldDB" id="A0A368JW99"/>
<dbReference type="RefSeq" id="WP_114405050.1">
    <property type="nucleotide sequence ID" value="NZ_QOWE01000004.1"/>
</dbReference>
<reference evidence="1 2" key="1">
    <citation type="submission" date="2018-07" db="EMBL/GenBank/DDBJ databases">
        <title>Genome analysis of Larkinella rosea.</title>
        <authorList>
            <person name="Zhou Z."/>
            <person name="Wang G."/>
        </authorList>
    </citation>
    <scope>NUCLEOTIDE SEQUENCE [LARGE SCALE GENOMIC DNA]</scope>
    <source>
        <strain evidence="2">zzj9</strain>
    </source>
</reference>
<protein>
    <submittedName>
        <fullName evidence="1">Uncharacterized protein</fullName>
    </submittedName>
</protein>